<dbReference type="Proteomes" id="UP000581688">
    <property type="component" value="Unassembled WGS sequence"/>
</dbReference>
<sequence length="152" mass="16557">MKRLVSLLIGLVVLVVMSTGVGAEGKSELAEARKGTAKYHNVQKAIDDGYLPTDEFVSVPGLGVMGYHYVNPGLVDGEVDASSPEVLLYVPMKNGDVQLVGVEYLSTSEDSSLFGQQFDPPGAVEEYSLHVWIWKHNPNGMFAHFNPSIKVY</sequence>
<dbReference type="AlphaFoldDB" id="A0A841Q2W2"/>
<organism evidence="1 2">
    <name type="scientific">Salirhabdus euzebyi</name>
    <dbReference type="NCBI Taxonomy" id="394506"/>
    <lineage>
        <taxon>Bacteria</taxon>
        <taxon>Bacillati</taxon>
        <taxon>Bacillota</taxon>
        <taxon>Bacilli</taxon>
        <taxon>Bacillales</taxon>
        <taxon>Bacillaceae</taxon>
        <taxon>Salirhabdus</taxon>
    </lineage>
</organism>
<dbReference type="EMBL" id="JACHGH010000001">
    <property type="protein sequence ID" value="MBB6451698.1"/>
    <property type="molecule type" value="Genomic_DNA"/>
</dbReference>
<comment type="caution">
    <text evidence="1">The sequence shown here is derived from an EMBL/GenBank/DDBJ whole genome shotgun (WGS) entry which is preliminary data.</text>
</comment>
<evidence type="ECO:0000313" key="2">
    <source>
        <dbReference type="Proteomes" id="UP000581688"/>
    </source>
</evidence>
<keyword evidence="2" id="KW-1185">Reference proteome</keyword>
<protein>
    <submittedName>
        <fullName evidence="1">Uncharacterized protein</fullName>
    </submittedName>
</protein>
<accession>A0A841Q2W2</accession>
<reference evidence="1 2" key="1">
    <citation type="submission" date="2020-08" db="EMBL/GenBank/DDBJ databases">
        <title>Genomic Encyclopedia of Type Strains, Phase IV (KMG-IV): sequencing the most valuable type-strain genomes for metagenomic binning, comparative biology and taxonomic classification.</title>
        <authorList>
            <person name="Goeker M."/>
        </authorList>
    </citation>
    <scope>NUCLEOTIDE SEQUENCE [LARGE SCALE GENOMIC DNA]</scope>
    <source>
        <strain evidence="1 2">DSM 19612</strain>
    </source>
</reference>
<proteinExistence type="predicted"/>
<gene>
    <name evidence="1" type="ORF">HNQ94_000119</name>
</gene>
<name>A0A841Q2W2_9BACI</name>
<evidence type="ECO:0000313" key="1">
    <source>
        <dbReference type="EMBL" id="MBB6451698.1"/>
    </source>
</evidence>
<dbReference type="RefSeq" id="WP_174496319.1">
    <property type="nucleotide sequence ID" value="NZ_CADDWK010000007.1"/>
</dbReference>